<reference evidence="3" key="1">
    <citation type="submission" date="2015-08" db="EMBL/GenBank/DDBJ databases">
        <title>Genome sequencing project for genomic taxonomy and phylogenomics of Bacillus-like bacteria.</title>
        <authorList>
            <person name="Liu B."/>
            <person name="Wang J."/>
            <person name="Zhu Y."/>
            <person name="Liu G."/>
            <person name="Chen Q."/>
            <person name="Chen Z."/>
            <person name="Lan J."/>
            <person name="Che J."/>
            <person name="Ge C."/>
            <person name="Shi H."/>
            <person name="Pan Z."/>
            <person name="Liu X."/>
        </authorList>
    </citation>
    <scope>NUCLEOTIDE SEQUENCE [LARGE SCALE GENOMIC DNA]</scope>
    <source>
        <strain evidence="3">FJAT-4402</strain>
    </source>
</reference>
<proteinExistence type="predicted"/>
<protein>
    <recommendedName>
        <fullName evidence="1">NERD domain-containing protein</fullName>
    </recommendedName>
</protein>
<dbReference type="PATRIC" id="fig|1441095.3.peg.2915"/>
<reference evidence="2 3" key="2">
    <citation type="journal article" date="2016" name="Int. J. Syst. Evol. Microbiol.">
        <title>Bacillus gobiensis sp. nov., isolated from a soil sample.</title>
        <authorList>
            <person name="Liu B."/>
            <person name="Liu G.H."/>
            <person name="Cetin S."/>
            <person name="Schumann P."/>
            <person name="Pan Z.Z."/>
            <person name="Chen Q.Q."/>
        </authorList>
    </citation>
    <scope>NUCLEOTIDE SEQUENCE [LARGE SCALE GENOMIC DNA]</scope>
    <source>
        <strain evidence="2 3">FJAT-4402</strain>
    </source>
</reference>
<dbReference type="AlphaFoldDB" id="A0A0M5JM20"/>
<dbReference type="Pfam" id="PF08378">
    <property type="entry name" value="NERD"/>
    <property type="match status" value="1"/>
</dbReference>
<feature type="domain" description="NERD" evidence="1">
    <location>
        <begin position="69"/>
        <end position="125"/>
    </location>
</feature>
<evidence type="ECO:0000313" key="3">
    <source>
        <dbReference type="Proteomes" id="UP000067625"/>
    </source>
</evidence>
<dbReference type="STRING" id="1441095.AM592_13300"/>
<accession>A0A0M5JM20</accession>
<keyword evidence="3" id="KW-1185">Reference proteome</keyword>
<name>A0A0M5JM20_9BACI</name>
<organism evidence="2 3">
    <name type="scientific">Bacillus gobiensis</name>
    <dbReference type="NCBI Taxonomy" id="1441095"/>
    <lineage>
        <taxon>Bacteria</taxon>
        <taxon>Bacillati</taxon>
        <taxon>Bacillota</taxon>
        <taxon>Bacilli</taxon>
        <taxon>Bacillales</taxon>
        <taxon>Bacillaceae</taxon>
        <taxon>Bacillus</taxon>
    </lineage>
</organism>
<dbReference type="Proteomes" id="UP000067625">
    <property type="component" value="Chromosome"/>
</dbReference>
<gene>
    <name evidence="2" type="ORF">AM592_13300</name>
</gene>
<dbReference type="PROSITE" id="PS50965">
    <property type="entry name" value="NERD"/>
    <property type="match status" value="1"/>
</dbReference>
<evidence type="ECO:0000259" key="1">
    <source>
        <dbReference type="PROSITE" id="PS50965"/>
    </source>
</evidence>
<dbReference type="InterPro" id="IPR011528">
    <property type="entry name" value="NERD"/>
</dbReference>
<sequence length="125" mass="14607">MRDKPIITEIEGISKSFIEWLIIEGDDHLIAKKRTTPLQLYALESLISRMRQKHKKRSDIEGDLTKRKTGFKGELALDYELGKLQGNNYYIFQDLRLKSGHLYFQLDTLLLTKHFGLILEIKTTI</sequence>
<evidence type="ECO:0000313" key="2">
    <source>
        <dbReference type="EMBL" id="ALC82451.1"/>
    </source>
</evidence>
<dbReference type="EMBL" id="CP012600">
    <property type="protein sequence ID" value="ALC82451.1"/>
    <property type="molecule type" value="Genomic_DNA"/>
</dbReference>